<proteinExistence type="predicted"/>
<sequence>MAVRLAFFPLEGKSTGINDGKSKSRLGSKEKVHEFPNKESSLKDGDLVSFGTGNARNVRTDLSEYFIDTMMQGFVFYGLACSSLQLQCYLGEFLLLQGCEGNWDELDVSNEAGGVGVALCVEGWLEKLQRDFLWSDIGKGDYNHYLDWGMAFAGKNIGTEIPSCSS</sequence>
<reference evidence="2" key="1">
    <citation type="submission" date="2020-08" db="EMBL/GenBank/DDBJ databases">
        <title>Plant Genome Project.</title>
        <authorList>
            <person name="Zhang R.-G."/>
        </authorList>
    </citation>
    <scope>NUCLEOTIDE SEQUENCE</scope>
    <source>
        <strain evidence="2">WSP0</strain>
        <tissue evidence="2">Leaf</tissue>
    </source>
</reference>
<evidence type="ECO:0000256" key="1">
    <source>
        <dbReference type="SAM" id="MobiDB-lite"/>
    </source>
</evidence>
<accession>A0AAV6ITJ8</accession>
<feature type="compositionally biased region" description="Basic and acidic residues" evidence="1">
    <location>
        <begin position="27"/>
        <end position="40"/>
    </location>
</feature>
<dbReference type="EMBL" id="JACTNZ010000010">
    <property type="protein sequence ID" value="KAG5530175.1"/>
    <property type="molecule type" value="Genomic_DNA"/>
</dbReference>
<comment type="caution">
    <text evidence="2">The sequence shown here is derived from an EMBL/GenBank/DDBJ whole genome shotgun (WGS) entry which is preliminary data.</text>
</comment>
<organism evidence="2 3">
    <name type="scientific">Rhododendron griersonianum</name>
    <dbReference type="NCBI Taxonomy" id="479676"/>
    <lineage>
        <taxon>Eukaryota</taxon>
        <taxon>Viridiplantae</taxon>
        <taxon>Streptophyta</taxon>
        <taxon>Embryophyta</taxon>
        <taxon>Tracheophyta</taxon>
        <taxon>Spermatophyta</taxon>
        <taxon>Magnoliopsida</taxon>
        <taxon>eudicotyledons</taxon>
        <taxon>Gunneridae</taxon>
        <taxon>Pentapetalae</taxon>
        <taxon>asterids</taxon>
        <taxon>Ericales</taxon>
        <taxon>Ericaceae</taxon>
        <taxon>Ericoideae</taxon>
        <taxon>Rhodoreae</taxon>
        <taxon>Rhododendron</taxon>
    </lineage>
</organism>
<protein>
    <submittedName>
        <fullName evidence="2">Uncharacterized protein</fullName>
    </submittedName>
</protein>
<evidence type="ECO:0000313" key="2">
    <source>
        <dbReference type="EMBL" id="KAG5530175.1"/>
    </source>
</evidence>
<dbReference type="Proteomes" id="UP000823749">
    <property type="component" value="Chromosome 10"/>
</dbReference>
<gene>
    <name evidence="2" type="ORF">RHGRI_030522</name>
</gene>
<evidence type="ECO:0000313" key="3">
    <source>
        <dbReference type="Proteomes" id="UP000823749"/>
    </source>
</evidence>
<keyword evidence="3" id="KW-1185">Reference proteome</keyword>
<name>A0AAV6ITJ8_9ERIC</name>
<feature type="region of interest" description="Disordered" evidence="1">
    <location>
        <begin position="19"/>
        <end position="40"/>
    </location>
</feature>
<dbReference type="AlphaFoldDB" id="A0AAV6ITJ8"/>